<dbReference type="NCBIfam" id="TIGR02139">
    <property type="entry name" value="permease_CysT"/>
    <property type="match status" value="1"/>
</dbReference>
<keyword evidence="7 9" id="KW-0472">Membrane</keyword>
<feature type="transmembrane region" description="Helical" evidence="9">
    <location>
        <begin position="69"/>
        <end position="98"/>
    </location>
</feature>
<dbReference type="EMBL" id="LWID01000001">
    <property type="protein sequence ID" value="MDG6895190.1"/>
    <property type="molecule type" value="Genomic_DNA"/>
</dbReference>
<name>A0A9X4P9P0_9PAST</name>
<comment type="subcellular location">
    <subcellularLocation>
        <location evidence="1">Cell membrane</location>
        <topology evidence="1">Multi-pass membrane protein</topology>
    </subcellularLocation>
</comment>
<feature type="transmembrane region" description="Helical" evidence="9">
    <location>
        <begin position="110"/>
        <end position="132"/>
    </location>
</feature>
<dbReference type="PROSITE" id="PS50928">
    <property type="entry name" value="ABC_TM1"/>
    <property type="match status" value="1"/>
</dbReference>
<feature type="transmembrane region" description="Helical" evidence="9">
    <location>
        <begin position="144"/>
        <end position="168"/>
    </location>
</feature>
<evidence type="ECO:0000256" key="5">
    <source>
        <dbReference type="ARBA" id="ARBA00022989"/>
    </source>
</evidence>
<evidence type="ECO:0000256" key="6">
    <source>
        <dbReference type="ARBA" id="ARBA00023032"/>
    </source>
</evidence>
<evidence type="ECO:0000259" key="10">
    <source>
        <dbReference type="PROSITE" id="PS50928"/>
    </source>
</evidence>
<dbReference type="SUPFAM" id="SSF161098">
    <property type="entry name" value="MetI-like"/>
    <property type="match status" value="1"/>
</dbReference>
<keyword evidence="12" id="KW-1185">Reference proteome</keyword>
<evidence type="ECO:0000313" key="11">
    <source>
        <dbReference type="EMBL" id="MDG6895190.1"/>
    </source>
</evidence>
<evidence type="ECO:0000256" key="7">
    <source>
        <dbReference type="ARBA" id="ARBA00023136"/>
    </source>
</evidence>
<evidence type="ECO:0000256" key="1">
    <source>
        <dbReference type="ARBA" id="ARBA00004651"/>
    </source>
</evidence>
<dbReference type="InterPro" id="IPR000515">
    <property type="entry name" value="MetI-like"/>
</dbReference>
<dbReference type="InterPro" id="IPR035906">
    <property type="entry name" value="MetI-like_sf"/>
</dbReference>
<keyword evidence="5 9" id="KW-1133">Transmembrane helix</keyword>
<sequence>MRGGSVAVIKKNNWRISQFSVLPGFKCGLTVTLLWLASMVILPLVLLILSVQQMHWNDFVQTITSQRVIASVLLSFKMAAIATLVNILFGLLLAWVLVRYDFYGKKLLNALIDLPFALPTAVAGIALATLYAPTGLFGQALAHLGIQVAYTPAGITMALIFVSLPFVVRAIQPVLANFDPSYEEAAAILGASKCTTLRKVILPSLLPAIIGGAGMGFARCLGEYGSVIFIAGNVPLVSEIAPLIIMSKLDLYDVQGASAIALLMLSISFVLILLMNIAQWSVSKKMQPKA</sequence>
<dbReference type="Gene3D" id="1.10.3720.10">
    <property type="entry name" value="MetI-like"/>
    <property type="match status" value="1"/>
</dbReference>
<dbReference type="PANTHER" id="PTHR30406">
    <property type="entry name" value="SULFATE TRANSPORT SYSTEM PERMEASE PROTEIN"/>
    <property type="match status" value="1"/>
</dbReference>
<dbReference type="FunFam" id="1.10.3720.10:FF:000004">
    <property type="entry name" value="Sulfate transport system permease protein CysT"/>
    <property type="match status" value="1"/>
</dbReference>
<dbReference type="PANTHER" id="PTHR30406:SF8">
    <property type="entry name" value="SULFATE TRANSPORT SYSTEM PERMEASE PROTEIN CYST"/>
    <property type="match status" value="1"/>
</dbReference>
<dbReference type="GO" id="GO:0005886">
    <property type="term" value="C:plasma membrane"/>
    <property type="evidence" value="ECO:0007669"/>
    <property type="project" value="UniProtKB-SubCell"/>
</dbReference>
<gene>
    <name evidence="11" type="ORF">A6A20_06065</name>
</gene>
<keyword evidence="3 9" id="KW-0813">Transport</keyword>
<keyword evidence="4 9" id="KW-0812">Transmembrane</keyword>
<accession>A0A9X4P9P0</accession>
<feature type="transmembrane region" description="Helical" evidence="9">
    <location>
        <begin position="21"/>
        <end position="49"/>
    </location>
</feature>
<dbReference type="GO" id="GO:0015419">
    <property type="term" value="F:ABC-type sulfate transporter activity"/>
    <property type="evidence" value="ECO:0007669"/>
    <property type="project" value="UniProtKB-UniRule"/>
</dbReference>
<comment type="caution">
    <text evidence="11">The sequence shown here is derived from an EMBL/GenBank/DDBJ whole genome shotgun (WGS) entry which is preliminary data.</text>
</comment>
<dbReference type="NCBIfam" id="TIGR00969">
    <property type="entry name" value="3a0106s02"/>
    <property type="match status" value="1"/>
</dbReference>
<proteinExistence type="inferred from homology"/>
<comment type="subunit">
    <text evidence="2">The complex is composed of two ATP-binding proteins (CysA), two transmembrane proteins (CysT and CysW) and a solute-binding protein (CysP).</text>
</comment>
<feature type="transmembrane region" description="Helical" evidence="9">
    <location>
        <begin position="257"/>
        <end position="278"/>
    </location>
</feature>
<dbReference type="Proteomes" id="UP001155500">
    <property type="component" value="Unassembled WGS sequence"/>
</dbReference>
<protein>
    <recommendedName>
        <fullName evidence="9">Sulfate transport system permease protein CysT</fullName>
    </recommendedName>
</protein>
<feature type="transmembrane region" description="Helical" evidence="9">
    <location>
        <begin position="224"/>
        <end position="245"/>
    </location>
</feature>
<evidence type="ECO:0000256" key="4">
    <source>
        <dbReference type="ARBA" id="ARBA00022692"/>
    </source>
</evidence>
<reference evidence="11" key="1">
    <citation type="submission" date="2016-03" db="EMBL/GenBank/DDBJ databases">
        <title>Co-evolution between Pasteurellaceae and their hosts.</title>
        <authorList>
            <person name="Hansen M.J."/>
            <person name="Bojesen A.M."/>
            <person name="Planet P."/>
        </authorList>
    </citation>
    <scope>NUCLEOTIDE SEQUENCE</scope>
    <source>
        <strain evidence="11">146/S8/89</strain>
    </source>
</reference>
<evidence type="ECO:0000256" key="2">
    <source>
        <dbReference type="ARBA" id="ARBA00011779"/>
    </source>
</evidence>
<comment type="function">
    <text evidence="9">Part of the ABC transporter complex (TC 3.A.1.6.1) involved in sulfate/thiosulfate import.</text>
</comment>
<feature type="transmembrane region" description="Helical" evidence="9">
    <location>
        <begin position="200"/>
        <end position="218"/>
    </location>
</feature>
<dbReference type="InterPro" id="IPR005667">
    <property type="entry name" value="Sulph_transpt2"/>
</dbReference>
<dbReference type="CDD" id="cd06261">
    <property type="entry name" value="TM_PBP2"/>
    <property type="match status" value="1"/>
</dbReference>
<comment type="function">
    <text evidence="8">Part of the ABC transporter complex CysAWTP (TC 3.A.1.6.1) involved in sulfate/thiosulfate import. Probably responsible for the translocation of the substrate across the membrane.</text>
</comment>
<dbReference type="AlphaFoldDB" id="A0A9X4P9P0"/>
<organism evidence="11 12">
    <name type="scientific">Volucribacter amazonae</name>
    <dbReference type="NCBI Taxonomy" id="256731"/>
    <lineage>
        <taxon>Bacteria</taxon>
        <taxon>Pseudomonadati</taxon>
        <taxon>Pseudomonadota</taxon>
        <taxon>Gammaproteobacteria</taxon>
        <taxon>Pasteurellales</taxon>
        <taxon>Pasteurellaceae</taxon>
        <taxon>Volucribacter</taxon>
    </lineage>
</organism>
<feature type="domain" description="ABC transmembrane type-1" evidence="10">
    <location>
        <begin position="72"/>
        <end position="275"/>
    </location>
</feature>
<evidence type="ECO:0000313" key="12">
    <source>
        <dbReference type="Proteomes" id="UP001155500"/>
    </source>
</evidence>
<evidence type="ECO:0000256" key="9">
    <source>
        <dbReference type="RuleBase" id="RU366001"/>
    </source>
</evidence>
<dbReference type="Pfam" id="PF00528">
    <property type="entry name" value="BPD_transp_1"/>
    <property type="match status" value="1"/>
</dbReference>
<keyword evidence="6 9" id="KW-0764">Sulfate transport</keyword>
<comment type="similarity">
    <text evidence="9">Belongs to the binding-protein-dependent transport system permease family. CysTW subfamily.</text>
</comment>
<dbReference type="InterPro" id="IPR011865">
    <property type="entry name" value="CysT_permease"/>
</dbReference>
<evidence type="ECO:0000256" key="3">
    <source>
        <dbReference type="ARBA" id="ARBA00022448"/>
    </source>
</evidence>
<evidence type="ECO:0000256" key="8">
    <source>
        <dbReference type="ARBA" id="ARBA00025323"/>
    </source>
</evidence>